<dbReference type="Proteomes" id="UP000663879">
    <property type="component" value="Unassembled WGS sequence"/>
</dbReference>
<accession>A0A814FAU2</accession>
<name>A0A814FAU2_9BILA</name>
<organism evidence="1 2">
    <name type="scientific">Brachionus calyciflorus</name>
    <dbReference type="NCBI Taxonomy" id="104777"/>
    <lineage>
        <taxon>Eukaryota</taxon>
        <taxon>Metazoa</taxon>
        <taxon>Spiralia</taxon>
        <taxon>Gnathifera</taxon>
        <taxon>Rotifera</taxon>
        <taxon>Eurotatoria</taxon>
        <taxon>Monogononta</taxon>
        <taxon>Pseudotrocha</taxon>
        <taxon>Ploima</taxon>
        <taxon>Brachionidae</taxon>
        <taxon>Brachionus</taxon>
    </lineage>
</organism>
<sequence length="470" mass="56006">MKFLLSKNTTVIKDPRYTPGLFSSSNFQYGVYNHGKYETRSTNIELNLERSKHSNKNIDMNCCSETQIAQPIYFQEQPNYNVQYLSNGLNNEYTQYYNHLYQNSQLPVYQENASAIQLNNQAQLIQTNYLPFYNYQYDQQQDYSHNLVQNAQIYQNTPILHEQVYTHGNNEAVIRQANHLPVNYIENEKQEMFSRSKSLTQLNYNNEQSQYEHMRQRSATPVRKVNFEDLNSSSHSLNERFNSSIDLNRDKRTEYYLMNQYPESDNQYRSEIFVNVNKPISQNVQTIIPNHYYNNHLHQSSVVQSTQDIEEHSKSEFRNLSYTNNIKDPRHHQTVQRPFTPISILKTTKQNYNETKDENFRKQNLYRNKSMTNLSYDRSDLKLEENNSIQRSISPVLLRQRSSTPHKAVYFDNTNYHHKSSKEDFSSIDHKINQMNNLNSVHSSETRNRQMISNYESNQRFRHESFEDLR</sequence>
<protein>
    <submittedName>
        <fullName evidence="1">Uncharacterized protein</fullName>
    </submittedName>
</protein>
<gene>
    <name evidence="1" type="ORF">OXX778_LOCUS15383</name>
</gene>
<dbReference type="AlphaFoldDB" id="A0A814FAU2"/>
<dbReference type="EMBL" id="CAJNOC010003385">
    <property type="protein sequence ID" value="CAF0980348.1"/>
    <property type="molecule type" value="Genomic_DNA"/>
</dbReference>
<comment type="caution">
    <text evidence="1">The sequence shown here is derived from an EMBL/GenBank/DDBJ whole genome shotgun (WGS) entry which is preliminary data.</text>
</comment>
<reference evidence="1" key="1">
    <citation type="submission" date="2021-02" db="EMBL/GenBank/DDBJ databases">
        <authorList>
            <person name="Nowell W R."/>
        </authorList>
    </citation>
    <scope>NUCLEOTIDE SEQUENCE</scope>
    <source>
        <strain evidence="1">Ploen Becks lab</strain>
    </source>
</reference>
<keyword evidence="2" id="KW-1185">Reference proteome</keyword>
<proteinExistence type="predicted"/>
<evidence type="ECO:0000313" key="2">
    <source>
        <dbReference type="Proteomes" id="UP000663879"/>
    </source>
</evidence>
<evidence type="ECO:0000313" key="1">
    <source>
        <dbReference type="EMBL" id="CAF0980348.1"/>
    </source>
</evidence>